<protein>
    <submittedName>
        <fullName evidence="1">Thiamine kinase</fullName>
    </submittedName>
</protein>
<dbReference type="SUPFAM" id="SSF56112">
    <property type="entry name" value="Protein kinase-like (PK-like)"/>
    <property type="match status" value="1"/>
</dbReference>
<dbReference type="Proteomes" id="UP000197065">
    <property type="component" value="Unassembled WGS sequence"/>
</dbReference>
<dbReference type="PANTHER" id="PTHR22603:SF66">
    <property type="entry name" value="ETHANOLAMINE KINASE"/>
    <property type="match status" value="1"/>
</dbReference>
<reference evidence="1 2" key="1">
    <citation type="submission" date="2017-06" db="EMBL/GenBank/DDBJ databases">
        <authorList>
            <person name="Kim H.J."/>
            <person name="Triplett B.A."/>
        </authorList>
    </citation>
    <scope>NUCLEOTIDE SEQUENCE [LARGE SCALE GENOMIC DNA]</scope>
    <source>
        <strain evidence="1 2">B29T1</strain>
    </source>
</reference>
<evidence type="ECO:0000313" key="1">
    <source>
        <dbReference type="EMBL" id="SNB72889.1"/>
    </source>
</evidence>
<proteinExistence type="predicted"/>
<evidence type="ECO:0000313" key="2">
    <source>
        <dbReference type="Proteomes" id="UP000197065"/>
    </source>
</evidence>
<dbReference type="AlphaFoldDB" id="A0A212RKR2"/>
<sequence length="313" mass="35718">MTRRKLGEASSEAERRIEAAILLKPDWRGRAVAYEPVSGGISNANWRVVVEGAPIDYFVKIPGDGTEMFIDRRTALDAGQKASQLGIGPAVHPMPDGSLIEVTTFVTDRRSCTHSDFQDRAVRLAAIDTYRTLHSAPLLRATKTIFDMIEEHIEQAKELDSWLPPDFAWIMGEYRLARARLEASGLDLVPCFNDPMAGNFMVDDKKTIMLIDYEYAANNDRCYDLGVWFGEMFYPAAVELELIEAYFGRVDPKIVSRVAIHKALADVKWALWSFVQQKISTLEFDYFKYGVWKLLRLRTFMRDPEWVAHLSRI</sequence>
<organism evidence="1 2">
    <name type="scientific">Arboricoccus pini</name>
    <dbReference type="NCBI Taxonomy" id="1963835"/>
    <lineage>
        <taxon>Bacteria</taxon>
        <taxon>Pseudomonadati</taxon>
        <taxon>Pseudomonadota</taxon>
        <taxon>Alphaproteobacteria</taxon>
        <taxon>Geminicoccales</taxon>
        <taxon>Geminicoccaceae</taxon>
        <taxon>Arboricoccus</taxon>
    </lineage>
</organism>
<keyword evidence="1" id="KW-0808">Transferase</keyword>
<dbReference type="CDD" id="cd05151">
    <property type="entry name" value="ChoK-like"/>
    <property type="match status" value="1"/>
</dbReference>
<dbReference type="PANTHER" id="PTHR22603">
    <property type="entry name" value="CHOLINE/ETHANOALAMINE KINASE"/>
    <property type="match status" value="1"/>
</dbReference>
<dbReference type="GO" id="GO:0004305">
    <property type="term" value="F:ethanolamine kinase activity"/>
    <property type="evidence" value="ECO:0007669"/>
    <property type="project" value="TreeGrafter"/>
</dbReference>
<keyword evidence="2" id="KW-1185">Reference proteome</keyword>
<accession>A0A212RKR2</accession>
<name>A0A212RKR2_9PROT</name>
<dbReference type="GO" id="GO:0006646">
    <property type="term" value="P:phosphatidylethanolamine biosynthetic process"/>
    <property type="evidence" value="ECO:0007669"/>
    <property type="project" value="TreeGrafter"/>
</dbReference>
<dbReference type="EMBL" id="FYEH01000010">
    <property type="protein sequence ID" value="SNB72889.1"/>
    <property type="molecule type" value="Genomic_DNA"/>
</dbReference>
<dbReference type="OrthoDB" id="179763at2"/>
<dbReference type="InterPro" id="IPR011009">
    <property type="entry name" value="Kinase-like_dom_sf"/>
</dbReference>
<dbReference type="Pfam" id="PF01633">
    <property type="entry name" value="Choline_kinase"/>
    <property type="match status" value="1"/>
</dbReference>
<dbReference type="RefSeq" id="WP_088562102.1">
    <property type="nucleotide sequence ID" value="NZ_FYEH01000010.1"/>
</dbReference>
<dbReference type="Gene3D" id="3.30.200.20">
    <property type="entry name" value="Phosphorylase Kinase, domain 1"/>
    <property type="match status" value="1"/>
</dbReference>
<dbReference type="Gene3D" id="3.90.1200.10">
    <property type="match status" value="1"/>
</dbReference>
<gene>
    <name evidence="1" type="ORF">SAMN07250955_11018</name>
</gene>
<keyword evidence="1" id="KW-0418">Kinase</keyword>
<dbReference type="GO" id="GO:0005737">
    <property type="term" value="C:cytoplasm"/>
    <property type="evidence" value="ECO:0007669"/>
    <property type="project" value="TreeGrafter"/>
</dbReference>